<evidence type="ECO:0000313" key="2">
    <source>
        <dbReference type="Proteomes" id="UP000007813"/>
    </source>
</evidence>
<organism evidence="1 2">
    <name type="scientific">Halogranum salarium B-1</name>
    <dbReference type="NCBI Taxonomy" id="1210908"/>
    <lineage>
        <taxon>Archaea</taxon>
        <taxon>Methanobacteriati</taxon>
        <taxon>Methanobacteriota</taxon>
        <taxon>Stenosarchaea group</taxon>
        <taxon>Halobacteria</taxon>
        <taxon>Halobacteriales</taxon>
        <taxon>Haloferacaceae</taxon>
    </lineage>
</organism>
<accession>J3JHC8</accession>
<evidence type="ECO:0000313" key="1">
    <source>
        <dbReference type="EMBL" id="EJN60879.1"/>
    </source>
</evidence>
<reference evidence="1 2" key="1">
    <citation type="journal article" date="2012" name="J. Bacteriol.">
        <title>Draft Genome Sequence of the Extremely Halophilic Archaeon Halogranum salarium B-1T.</title>
        <authorList>
            <person name="Kim K.K."/>
            <person name="Lee K.C."/>
            <person name="Lee J.S."/>
        </authorList>
    </citation>
    <scope>NUCLEOTIDE SEQUENCE [LARGE SCALE GENOMIC DNA]</scope>
    <source>
        <strain evidence="1 2">B-1</strain>
    </source>
</reference>
<dbReference type="Proteomes" id="UP000007813">
    <property type="component" value="Unassembled WGS sequence"/>
</dbReference>
<dbReference type="AlphaFoldDB" id="J3JHC8"/>
<proteinExistence type="predicted"/>
<name>J3JHC8_9EURY</name>
<gene>
    <name evidence="1" type="ORF">HSB1_14820</name>
</gene>
<protein>
    <submittedName>
        <fullName evidence="1">Uncharacterized protein</fullName>
    </submittedName>
</protein>
<dbReference type="EMBL" id="ALJD01000003">
    <property type="protein sequence ID" value="EJN60879.1"/>
    <property type="molecule type" value="Genomic_DNA"/>
</dbReference>
<comment type="caution">
    <text evidence="1">The sequence shown here is derived from an EMBL/GenBank/DDBJ whole genome shotgun (WGS) entry which is preliminary data.</text>
</comment>
<sequence length="41" mass="4515">MFILDTARASDAGDCPFLHRQGTTHTSVALGPFVRRRGVTR</sequence>